<dbReference type="Pfam" id="PF23387">
    <property type="entry name" value="TPR_IFT80_172"/>
    <property type="match status" value="1"/>
</dbReference>
<evidence type="ECO:0000256" key="7">
    <source>
        <dbReference type="ARBA" id="ARBA00023212"/>
    </source>
</evidence>
<feature type="region of interest" description="Disordered" evidence="10">
    <location>
        <begin position="942"/>
        <end position="972"/>
    </location>
</feature>
<evidence type="ECO:0000259" key="15">
    <source>
        <dbReference type="Pfam" id="PF25768"/>
    </source>
</evidence>
<protein>
    <submittedName>
        <fullName evidence="16">WD40 repeat protein</fullName>
    </submittedName>
</protein>
<dbReference type="EMBL" id="JARBJD010000009">
    <property type="protein sequence ID" value="KAK2962785.1"/>
    <property type="molecule type" value="Genomic_DNA"/>
</dbReference>
<dbReference type="Pfam" id="PF24797">
    <property type="entry name" value="Beta-prop_WDR35_TULP_N"/>
    <property type="match status" value="1"/>
</dbReference>
<dbReference type="InterPro" id="IPR056170">
    <property type="entry name" value="Znf_IFT121-like"/>
</dbReference>
<keyword evidence="17" id="KW-1185">Reference proteome</keyword>
<dbReference type="Pfam" id="PF23145">
    <property type="entry name" value="Zf_2nd_IFT121"/>
    <property type="match status" value="1"/>
</dbReference>
<feature type="repeat" description="WD" evidence="9">
    <location>
        <begin position="64"/>
        <end position="95"/>
    </location>
</feature>
<dbReference type="Gene3D" id="2.130.10.10">
    <property type="entry name" value="YVTN repeat-like/Quinoprotein amine dehydrogenase"/>
    <property type="match status" value="1"/>
</dbReference>
<reference evidence="16 17" key="1">
    <citation type="journal article" date="2022" name="bioRxiv">
        <title>Genomics of Preaxostyla Flagellates Illuminates Evolutionary Transitions and the Path Towards Mitochondrial Loss.</title>
        <authorList>
            <person name="Novak L.V.F."/>
            <person name="Treitli S.C."/>
            <person name="Pyrih J."/>
            <person name="Halakuc P."/>
            <person name="Pipaliya S.V."/>
            <person name="Vacek V."/>
            <person name="Brzon O."/>
            <person name="Soukal P."/>
            <person name="Eme L."/>
            <person name="Dacks J.B."/>
            <person name="Karnkowska A."/>
            <person name="Elias M."/>
            <person name="Hampl V."/>
        </authorList>
    </citation>
    <scope>NUCLEOTIDE SEQUENCE [LARGE SCALE GENOMIC DNA]</scope>
    <source>
        <strain evidence="16">NAU3</strain>
        <tissue evidence="16">Gut</tissue>
    </source>
</reference>
<evidence type="ECO:0000256" key="8">
    <source>
        <dbReference type="ARBA" id="ARBA00023273"/>
    </source>
</evidence>
<keyword evidence="2" id="KW-0963">Cytoplasm</keyword>
<organism evidence="16 17">
    <name type="scientific">Blattamonas nauphoetae</name>
    <dbReference type="NCBI Taxonomy" id="2049346"/>
    <lineage>
        <taxon>Eukaryota</taxon>
        <taxon>Metamonada</taxon>
        <taxon>Preaxostyla</taxon>
        <taxon>Oxymonadida</taxon>
        <taxon>Blattamonas</taxon>
    </lineage>
</organism>
<dbReference type="InterPro" id="IPR056158">
    <property type="entry name" value="Beta-prop_IFT121_2nd"/>
</dbReference>
<dbReference type="InterPro" id="IPR057361">
    <property type="entry name" value="TPR_WDR35"/>
</dbReference>
<evidence type="ECO:0000256" key="3">
    <source>
        <dbReference type="ARBA" id="ARBA00022574"/>
    </source>
</evidence>
<gene>
    <name evidence="16" type="ORF">BLNAU_2220</name>
</gene>
<dbReference type="InterPro" id="IPR001680">
    <property type="entry name" value="WD40_rpt"/>
</dbReference>
<comment type="caution">
    <text evidence="16">The sequence shown here is derived from an EMBL/GenBank/DDBJ whole genome shotgun (WGS) entry which is preliminary data.</text>
</comment>
<evidence type="ECO:0000256" key="2">
    <source>
        <dbReference type="ARBA" id="ARBA00022490"/>
    </source>
</evidence>
<dbReference type="InterPro" id="IPR015943">
    <property type="entry name" value="WD40/YVTN_repeat-like_dom_sf"/>
</dbReference>
<dbReference type="Pfam" id="PF23390">
    <property type="entry name" value="Beta-prop_WDR35_2nd"/>
    <property type="match status" value="3"/>
</dbReference>
<feature type="domain" description="IFT121-like zinc finger" evidence="11">
    <location>
        <begin position="1360"/>
        <end position="1400"/>
    </location>
</feature>
<feature type="compositionally biased region" description="Acidic residues" evidence="10">
    <location>
        <begin position="949"/>
        <end position="959"/>
    </location>
</feature>
<dbReference type="InterPro" id="IPR036322">
    <property type="entry name" value="WD40_repeat_dom_sf"/>
</dbReference>
<dbReference type="SUPFAM" id="SSF50978">
    <property type="entry name" value="WD40 repeat-like"/>
    <property type="match status" value="2"/>
</dbReference>
<evidence type="ECO:0000256" key="6">
    <source>
        <dbReference type="ARBA" id="ARBA00023069"/>
    </source>
</evidence>
<dbReference type="Pfam" id="PF25170">
    <property type="entry name" value="TPR_WDR35"/>
    <property type="match status" value="1"/>
</dbReference>
<dbReference type="PROSITE" id="PS50082">
    <property type="entry name" value="WD_REPEATS_2"/>
    <property type="match status" value="1"/>
</dbReference>
<accession>A0ABQ9YG88</accession>
<evidence type="ECO:0000259" key="14">
    <source>
        <dbReference type="Pfam" id="PF24797"/>
    </source>
</evidence>
<feature type="domain" description="IFT80/172/WDR35 TPR" evidence="12">
    <location>
        <begin position="856"/>
        <end position="939"/>
    </location>
</feature>
<keyword evidence="7" id="KW-0206">Cytoskeleton</keyword>
<dbReference type="PANTHER" id="PTHR12764">
    <property type="entry name" value="WD REPEAT DOMAIN-RELATED"/>
    <property type="match status" value="1"/>
</dbReference>
<dbReference type="Gene3D" id="1.25.40.470">
    <property type="match status" value="1"/>
</dbReference>
<proteinExistence type="predicted"/>
<keyword evidence="8" id="KW-0966">Cell projection</keyword>
<dbReference type="Pfam" id="PF25768">
    <property type="entry name" value="TPR_IFT121"/>
    <property type="match status" value="1"/>
</dbReference>
<dbReference type="SMART" id="SM00320">
    <property type="entry name" value="WD40"/>
    <property type="match status" value="5"/>
</dbReference>
<evidence type="ECO:0000313" key="16">
    <source>
        <dbReference type="EMBL" id="KAK2962785.1"/>
    </source>
</evidence>
<feature type="domain" description="IFT121/TULP4 N-terminal" evidence="14">
    <location>
        <begin position="7"/>
        <end position="345"/>
    </location>
</feature>
<comment type="subcellular location">
    <subcellularLocation>
        <location evidence="1">Cytoplasm</location>
        <location evidence="1">Cytoskeleton</location>
        <location evidence="1">Cilium basal body</location>
    </subcellularLocation>
</comment>
<dbReference type="InterPro" id="IPR056157">
    <property type="entry name" value="TPR_IFT80_172_dom"/>
</dbReference>
<evidence type="ECO:0000259" key="12">
    <source>
        <dbReference type="Pfam" id="PF23387"/>
    </source>
</evidence>
<evidence type="ECO:0000313" key="17">
    <source>
        <dbReference type="Proteomes" id="UP001281761"/>
    </source>
</evidence>
<evidence type="ECO:0000256" key="9">
    <source>
        <dbReference type="PROSITE-ProRule" id="PRU00221"/>
    </source>
</evidence>
<sequence>MSIKGVYVFLHKKVEIPEKIPLHGVSWNYSTGNIAVAGGGGMLKILDMDPDVAAGKGLRSITPLDRHKAPVRLLSWNERLARLATGDDSGLVVIWLNQKGKWVEEMSTSRGKTPVSLLRWSPNCKSILMGYKDGNVLVGSVTGQREWGSDLGTPVVDAAWSPDGKYIVFVTEDKGEVRVFERDQSIKTLDTESIEDTPEAKATSVDWYDGAEGQTSSHGATLAIGYNNGRVHIMNFYQPHAYTTIDSMLEISKIRWNSNGTIIAVGGKKKTRVDNIEETKLTGAKPVYQYSNQIQFFNNIGHHLFSLDVPGAPDETSEPFDFAWEQGCHRIALAVDSCIYLAIVKQKHTWCFFDNTLSYTYTNIEERTNTVCFHNVSTKETSHKAISYPVIISSFNSLCVLVTHVEDEMASVVRDTANLPAVNSEGSSMRSSQVLTEKKHQFGYPSTQDYLGKPPTEKMEPLTPLMNPKKIGLKGRTQVCAVSLYNSIGLTLATKFMSFEPRFIAMNEDYIVLSSDEKVWVWNYNAKARVGEDGEIGADEVMADMAEEEGRVLAVGDNLSIRIDDHATVDFSVDRPRENTTDPSIITVKQHTRYPITAICLAPHAPHLFIARLNENIFRLNLSLQLPKSQSSAIKPVKEARKGVLQIFAKISHKYAISLNGRVKQMVVNCDCTLMMCSDVTGQVCVYELNTTDDEEPAPAEPEEKKEAERDILIFSEHRRGTIGHASDIPFRSLPRFPIDRRGCWDVRFSDDFPDMYAITEKTRLYIYKGRDNEDAIMSNNSYIASFRELEVITADLDDLLQNPSEDSEIGSFINRHTTKALKNTTELIKKQNLHEAFKFIKQHPHKRLCQMIGEAALLKLDLDIAMKAYVLSNDYPGIRLVKKLKMMDNINLQKAEIFVFLNRIDEAEELYAKEDRMDLAINMQMKLGEWEKVIQYAKVPEPSKAKDDDSESDTEELDPLGRNKKTPKKPVLNASSLVPDELLKIAFDETGEKHAARQEWSKAIEYFKQSNNIERLVQCYYITEAYDKLAELLPKIPAKDPLLGEIGTMFATVGMAEHALKAFEKANDVEMAINACVLLNQWDEALRLAEEHDYPEIKTLLSKYGDYLLDCKNTPQAIALYHRAGRHLEAARVLVEMGDVLSKTQVNPSRLKKVYVLAGLEMEMFRGGLFKSNQTKKAKGKSFDVADAVDKLIEEDVSGTDGGLSGVWFGAEAWHFFLLAHRQFYNGEYLPALRTSLRLTNYVGKHLDSEPVFSLIALTSFQCRYMKQCSGALRQLERIVSEKEGVQVEAGAPITPSFDDGGIRKKTDALRKLAVELFTAEEPLDPPSQQQEICTCPTCRKKIPGTALSCPFCQTQFEPCVATGHSLIDQKKVMCQKCRHFAAQSELKKYQNCPLCHTPL</sequence>
<dbReference type="Proteomes" id="UP001281761">
    <property type="component" value="Unassembled WGS sequence"/>
</dbReference>
<dbReference type="InterPro" id="IPR057979">
    <property type="entry name" value="TPR_IFT121"/>
</dbReference>
<dbReference type="PANTHER" id="PTHR12764:SF5">
    <property type="entry name" value="LD29485P"/>
    <property type="match status" value="1"/>
</dbReference>
<dbReference type="InterPro" id="IPR039857">
    <property type="entry name" value="Ift122/121"/>
</dbReference>
<evidence type="ECO:0000256" key="1">
    <source>
        <dbReference type="ARBA" id="ARBA00004120"/>
    </source>
</evidence>
<feature type="domain" description="IFT121 second beta-propeller" evidence="13">
    <location>
        <begin position="739"/>
        <end position="807"/>
    </location>
</feature>
<dbReference type="InterPro" id="IPR056159">
    <property type="entry name" value="Beta-prop_IFT121_TULP_N"/>
</dbReference>
<evidence type="ECO:0000259" key="13">
    <source>
        <dbReference type="Pfam" id="PF23390"/>
    </source>
</evidence>
<evidence type="ECO:0000256" key="4">
    <source>
        <dbReference type="ARBA" id="ARBA00022737"/>
    </source>
</evidence>
<keyword evidence="6" id="KW-0969">Cilium</keyword>
<evidence type="ECO:0000259" key="11">
    <source>
        <dbReference type="Pfam" id="PF23145"/>
    </source>
</evidence>
<evidence type="ECO:0000256" key="5">
    <source>
        <dbReference type="ARBA" id="ARBA00022794"/>
    </source>
</evidence>
<dbReference type="SUPFAM" id="SSF48452">
    <property type="entry name" value="TPR-like"/>
    <property type="match status" value="1"/>
</dbReference>
<name>A0ABQ9YG88_9EUKA</name>
<evidence type="ECO:0000256" key="10">
    <source>
        <dbReference type="SAM" id="MobiDB-lite"/>
    </source>
</evidence>
<keyword evidence="3 9" id="KW-0853">WD repeat</keyword>
<dbReference type="InterPro" id="IPR011990">
    <property type="entry name" value="TPR-like_helical_dom_sf"/>
</dbReference>
<feature type="domain" description="IFT121 second beta-propeller" evidence="13">
    <location>
        <begin position="478"/>
        <end position="596"/>
    </location>
</feature>
<keyword evidence="4" id="KW-0677">Repeat</keyword>
<feature type="domain" description="IFT121-like TPR repeats" evidence="15">
    <location>
        <begin position="1208"/>
        <end position="1282"/>
    </location>
</feature>
<feature type="domain" description="IFT121 second beta-propeller" evidence="13">
    <location>
        <begin position="350"/>
        <end position="434"/>
    </location>
</feature>
<keyword evidence="5" id="KW-0970">Cilium biogenesis/degradation</keyword>